<dbReference type="Gene3D" id="3.30.300.20">
    <property type="match status" value="1"/>
</dbReference>
<evidence type="ECO:0000256" key="1">
    <source>
        <dbReference type="ARBA" id="ARBA00007378"/>
    </source>
</evidence>
<comment type="caution">
    <text evidence="3">The sequence shown here is derived from an EMBL/GenBank/DDBJ whole genome shotgun (WGS) entry which is preliminary data.</text>
</comment>
<comment type="similarity">
    <text evidence="1">Belongs to the OsmC/Ohr family.</text>
</comment>
<dbReference type="InterPro" id="IPR015946">
    <property type="entry name" value="KH_dom-like_a/b"/>
</dbReference>
<dbReference type="GO" id="GO:0006979">
    <property type="term" value="P:response to oxidative stress"/>
    <property type="evidence" value="ECO:0007669"/>
    <property type="project" value="InterPro"/>
</dbReference>
<dbReference type="Gene3D" id="2.20.25.10">
    <property type="match status" value="1"/>
</dbReference>
<name>A0A7X2IMV5_9BURK</name>
<feature type="region of interest" description="Disordered" evidence="2">
    <location>
        <begin position="1"/>
        <end position="30"/>
    </location>
</feature>
<evidence type="ECO:0000313" key="4">
    <source>
        <dbReference type="Proteomes" id="UP000446768"/>
    </source>
</evidence>
<dbReference type="NCBIfam" id="TIGR03561">
    <property type="entry name" value="organ_hyd_perox"/>
    <property type="match status" value="1"/>
</dbReference>
<gene>
    <name evidence="3" type="ORF">GJ700_12360</name>
</gene>
<sequence length="138" mass="14191">MNKIDNVLYTGKTRTTGGRDGAAHSDDGRLDIKLSPPGSHGAGTNPEQLFAAGWSACFIGAMGRAAKDRNLSLPAGTAVDAEVDLGTGGDGFLLQARLKVSLPGLPADTAQDLVDAAHQICPYSKMSRGNIDVAISLA</sequence>
<protein>
    <submittedName>
        <fullName evidence="3">Ohr family peroxiredoxin</fullName>
    </submittedName>
</protein>
<feature type="compositionally biased region" description="Basic and acidic residues" evidence="2">
    <location>
        <begin position="21"/>
        <end position="30"/>
    </location>
</feature>
<dbReference type="Pfam" id="PF02566">
    <property type="entry name" value="OsmC"/>
    <property type="match status" value="1"/>
</dbReference>
<dbReference type="PANTHER" id="PTHR33797">
    <property type="entry name" value="ORGANIC HYDROPEROXIDE RESISTANCE PROTEIN-LIKE"/>
    <property type="match status" value="1"/>
</dbReference>
<dbReference type="RefSeq" id="WP_154374148.1">
    <property type="nucleotide sequence ID" value="NZ_WKJJ01000007.1"/>
</dbReference>
<dbReference type="SUPFAM" id="SSF82784">
    <property type="entry name" value="OsmC-like"/>
    <property type="match status" value="1"/>
</dbReference>
<accession>A0A7X2IMV5</accession>
<proteinExistence type="inferred from homology"/>
<reference evidence="3 4" key="1">
    <citation type="submission" date="2019-11" db="EMBL/GenBank/DDBJ databases">
        <title>Novel species isolated from a subtropical stream in China.</title>
        <authorList>
            <person name="Lu H."/>
        </authorList>
    </citation>
    <scope>NUCLEOTIDE SEQUENCE [LARGE SCALE GENOMIC DNA]</scope>
    <source>
        <strain evidence="3 4">FT92W</strain>
    </source>
</reference>
<keyword evidence="4" id="KW-1185">Reference proteome</keyword>
<dbReference type="PANTHER" id="PTHR33797:SF2">
    <property type="entry name" value="ORGANIC HYDROPEROXIDE RESISTANCE PROTEIN-LIKE"/>
    <property type="match status" value="1"/>
</dbReference>
<dbReference type="InterPro" id="IPR036102">
    <property type="entry name" value="OsmC/Ohrsf"/>
</dbReference>
<evidence type="ECO:0000256" key="2">
    <source>
        <dbReference type="SAM" id="MobiDB-lite"/>
    </source>
</evidence>
<dbReference type="InterPro" id="IPR003718">
    <property type="entry name" value="OsmC/Ohr_fam"/>
</dbReference>
<organism evidence="3 4">
    <name type="scientific">Pseudoduganella rivuli</name>
    <dbReference type="NCBI Taxonomy" id="2666085"/>
    <lineage>
        <taxon>Bacteria</taxon>
        <taxon>Pseudomonadati</taxon>
        <taxon>Pseudomonadota</taxon>
        <taxon>Betaproteobacteria</taxon>
        <taxon>Burkholderiales</taxon>
        <taxon>Oxalobacteraceae</taxon>
        <taxon>Telluria group</taxon>
        <taxon>Pseudoduganella</taxon>
    </lineage>
</organism>
<dbReference type="AlphaFoldDB" id="A0A7X2IMV5"/>
<dbReference type="Proteomes" id="UP000446768">
    <property type="component" value="Unassembled WGS sequence"/>
</dbReference>
<dbReference type="InterPro" id="IPR019953">
    <property type="entry name" value="OHR"/>
</dbReference>
<dbReference type="EMBL" id="WKJJ01000007">
    <property type="protein sequence ID" value="MRV72502.1"/>
    <property type="molecule type" value="Genomic_DNA"/>
</dbReference>
<evidence type="ECO:0000313" key="3">
    <source>
        <dbReference type="EMBL" id="MRV72502.1"/>
    </source>
</evidence>